<evidence type="ECO:0000256" key="5">
    <source>
        <dbReference type="ARBA" id="ARBA00023015"/>
    </source>
</evidence>
<keyword evidence="5" id="KW-0805">Transcription regulation</keyword>
<keyword evidence="4" id="KW-0902">Two-component regulatory system</keyword>
<keyword evidence="7" id="KW-0804">Transcription</keyword>
<feature type="domain" description="Response regulatory" evidence="10">
    <location>
        <begin position="3"/>
        <end position="120"/>
    </location>
</feature>
<dbReference type="PROSITE" id="PS50110">
    <property type="entry name" value="RESPONSE_REGULATORY"/>
    <property type="match status" value="1"/>
</dbReference>
<accession>A0A2X4VQF8</accession>
<evidence type="ECO:0000256" key="6">
    <source>
        <dbReference type="ARBA" id="ARBA00023125"/>
    </source>
</evidence>
<dbReference type="Gene3D" id="1.10.10.60">
    <property type="entry name" value="Homeodomain-like"/>
    <property type="match status" value="2"/>
</dbReference>
<dbReference type="CDD" id="cd17536">
    <property type="entry name" value="REC_YesN-like"/>
    <property type="match status" value="1"/>
</dbReference>
<protein>
    <submittedName>
        <fullName evidence="11">Two-component response regulator YesM</fullName>
    </submittedName>
</protein>
<dbReference type="PANTHER" id="PTHR42713:SF3">
    <property type="entry name" value="TRANSCRIPTIONAL REGULATORY PROTEIN HPTR"/>
    <property type="match status" value="1"/>
</dbReference>
<dbReference type="SMART" id="SM00342">
    <property type="entry name" value="HTH_ARAC"/>
    <property type="match status" value="1"/>
</dbReference>
<evidence type="ECO:0000313" key="12">
    <source>
        <dbReference type="Proteomes" id="UP000249134"/>
    </source>
</evidence>
<gene>
    <name evidence="11" type="ORF">NCTC4824_00662</name>
</gene>
<name>A0A2X4VQF8_LEDLE</name>
<reference evidence="11 12" key="1">
    <citation type="submission" date="2018-06" db="EMBL/GenBank/DDBJ databases">
        <authorList>
            <consortium name="Pathogen Informatics"/>
            <person name="Doyle S."/>
        </authorList>
    </citation>
    <scope>NUCLEOTIDE SEQUENCE [LARGE SCALE GENOMIC DNA]</scope>
    <source>
        <strain evidence="11 12">NCTC4824</strain>
    </source>
</reference>
<dbReference type="Pfam" id="PF12833">
    <property type="entry name" value="HTH_18"/>
    <property type="match status" value="1"/>
</dbReference>
<dbReference type="GO" id="GO:0043565">
    <property type="term" value="F:sequence-specific DNA binding"/>
    <property type="evidence" value="ECO:0007669"/>
    <property type="project" value="InterPro"/>
</dbReference>
<organism evidence="11 12">
    <name type="scientific">Lederbergia lenta</name>
    <name type="common">Bacillus lentus</name>
    <dbReference type="NCBI Taxonomy" id="1467"/>
    <lineage>
        <taxon>Bacteria</taxon>
        <taxon>Bacillati</taxon>
        <taxon>Bacillota</taxon>
        <taxon>Bacilli</taxon>
        <taxon>Bacillales</taxon>
        <taxon>Bacillaceae</taxon>
        <taxon>Lederbergia</taxon>
    </lineage>
</organism>
<dbReference type="InterPro" id="IPR051552">
    <property type="entry name" value="HptR"/>
</dbReference>
<dbReference type="InterPro" id="IPR011006">
    <property type="entry name" value="CheY-like_superfamily"/>
</dbReference>
<feature type="domain" description="HTH araC/xylS-type" evidence="9">
    <location>
        <begin position="412"/>
        <end position="513"/>
    </location>
</feature>
<evidence type="ECO:0000256" key="1">
    <source>
        <dbReference type="ARBA" id="ARBA00004496"/>
    </source>
</evidence>
<dbReference type="EMBL" id="LS483476">
    <property type="protein sequence ID" value="SQI53141.1"/>
    <property type="molecule type" value="Genomic_DNA"/>
</dbReference>
<dbReference type="RefSeq" id="WP_066142473.1">
    <property type="nucleotide sequence ID" value="NZ_CBCSGM010000002.1"/>
</dbReference>
<evidence type="ECO:0000256" key="2">
    <source>
        <dbReference type="ARBA" id="ARBA00022490"/>
    </source>
</evidence>
<dbReference type="Proteomes" id="UP000249134">
    <property type="component" value="Chromosome 1"/>
</dbReference>
<dbReference type="PRINTS" id="PR00032">
    <property type="entry name" value="HTHARAC"/>
</dbReference>
<evidence type="ECO:0000259" key="9">
    <source>
        <dbReference type="PROSITE" id="PS01124"/>
    </source>
</evidence>
<dbReference type="InterPro" id="IPR018060">
    <property type="entry name" value="HTH_AraC"/>
</dbReference>
<dbReference type="SUPFAM" id="SSF52172">
    <property type="entry name" value="CheY-like"/>
    <property type="match status" value="1"/>
</dbReference>
<dbReference type="PROSITE" id="PS00041">
    <property type="entry name" value="HTH_ARAC_FAMILY_1"/>
    <property type="match status" value="1"/>
</dbReference>
<dbReference type="GO" id="GO:0005737">
    <property type="term" value="C:cytoplasm"/>
    <property type="evidence" value="ECO:0007669"/>
    <property type="project" value="UniProtKB-SubCell"/>
</dbReference>
<dbReference type="InterPro" id="IPR009057">
    <property type="entry name" value="Homeodomain-like_sf"/>
</dbReference>
<dbReference type="PANTHER" id="PTHR42713">
    <property type="entry name" value="HISTIDINE KINASE-RELATED"/>
    <property type="match status" value="1"/>
</dbReference>
<evidence type="ECO:0000259" key="10">
    <source>
        <dbReference type="PROSITE" id="PS50110"/>
    </source>
</evidence>
<dbReference type="KEGG" id="blen:NCTC4824_00662"/>
<dbReference type="PROSITE" id="PS01124">
    <property type="entry name" value="HTH_ARAC_FAMILY_2"/>
    <property type="match status" value="1"/>
</dbReference>
<dbReference type="InterPro" id="IPR020449">
    <property type="entry name" value="Tscrpt_reg_AraC-type_HTH"/>
</dbReference>
<dbReference type="SUPFAM" id="SSF46689">
    <property type="entry name" value="Homeodomain-like"/>
    <property type="match status" value="1"/>
</dbReference>
<keyword evidence="12" id="KW-1185">Reference proteome</keyword>
<evidence type="ECO:0000313" key="11">
    <source>
        <dbReference type="EMBL" id="SQI53141.1"/>
    </source>
</evidence>
<dbReference type="Gene3D" id="3.40.50.2300">
    <property type="match status" value="1"/>
</dbReference>
<keyword evidence="3 8" id="KW-0597">Phosphoprotein</keyword>
<dbReference type="AlphaFoldDB" id="A0A2X4VQF8"/>
<dbReference type="GO" id="GO:0000160">
    <property type="term" value="P:phosphorelay signal transduction system"/>
    <property type="evidence" value="ECO:0007669"/>
    <property type="project" value="UniProtKB-KW"/>
</dbReference>
<dbReference type="STRING" id="1348624.GCA_001591545_02550"/>
<evidence type="ECO:0000256" key="3">
    <source>
        <dbReference type="ARBA" id="ARBA00022553"/>
    </source>
</evidence>
<evidence type="ECO:0000256" key="7">
    <source>
        <dbReference type="ARBA" id="ARBA00023163"/>
    </source>
</evidence>
<feature type="modified residue" description="4-aspartylphosphate" evidence="8">
    <location>
        <position position="55"/>
    </location>
</feature>
<dbReference type="GO" id="GO:0003700">
    <property type="term" value="F:DNA-binding transcription factor activity"/>
    <property type="evidence" value="ECO:0007669"/>
    <property type="project" value="InterPro"/>
</dbReference>
<sequence length="525" mass="61886">MYSVLLVDDERIILDGISSFIQWEKIGASLIGTAKNGLEAFRIIEEQQPDIVISDIKMPGMNGLELVEKTYAIYPDIQFIMLSGFGEFDYAKQAMQYGVKHYLLKPCNEQMIINALKEMMEEIALKKNNRQFISEMKDRLDHVLPYAKEQLLKEFVTRDMYGSYDLEYYEKIFRLEMKDSRVKLLLIQLEGNFDFEHMFAIKNISEQLFEHIILSCTVEDYVLIVIEDSNEENIHLQIETIRETFFKYYQLDTTIAISESGKWIHIKKLYKEALECLQHRFYLGEGTIIRKADITYSADDNQIVLNYDEQRFCLLVKSGRWDDANKELMEFFKQLVELRMEIYTTKSYVIQLFNAMIRICSAEQMKIYLVYISQLLEMETIQQMESFIIKIAKEITLQFYERNKYTHSAIIQKVLQTVEEQIGNPELSLNYVAQEELYMSADYLGKLFKKEVGERFSNYVSKVRMERAMHMIQNENDVKVFELAEKLGYSDSQYFSQVFKKHTGFTPSDYRKELFPGGLSRINGQ</sequence>
<dbReference type="InterPro" id="IPR001789">
    <property type="entry name" value="Sig_transdc_resp-reg_receiver"/>
</dbReference>
<evidence type="ECO:0000256" key="4">
    <source>
        <dbReference type="ARBA" id="ARBA00023012"/>
    </source>
</evidence>
<proteinExistence type="predicted"/>
<keyword evidence="2" id="KW-0963">Cytoplasm</keyword>
<keyword evidence="6" id="KW-0238">DNA-binding</keyword>
<evidence type="ECO:0000256" key="8">
    <source>
        <dbReference type="PROSITE-ProRule" id="PRU00169"/>
    </source>
</evidence>
<dbReference type="Pfam" id="PF00072">
    <property type="entry name" value="Response_reg"/>
    <property type="match status" value="1"/>
</dbReference>
<comment type="subcellular location">
    <subcellularLocation>
        <location evidence="1">Cytoplasm</location>
    </subcellularLocation>
</comment>
<dbReference type="SMART" id="SM00448">
    <property type="entry name" value="REC"/>
    <property type="match status" value="1"/>
</dbReference>
<dbReference type="InterPro" id="IPR018062">
    <property type="entry name" value="HTH_AraC-typ_CS"/>
</dbReference>